<dbReference type="OrthoDB" id="594838at2"/>
<feature type="transmembrane region" description="Helical" evidence="6">
    <location>
        <begin position="24"/>
        <end position="44"/>
    </location>
</feature>
<keyword evidence="3 6" id="KW-0812">Transmembrane</keyword>
<accession>A0A413RKT5</accession>
<feature type="transmembrane region" description="Helical" evidence="6">
    <location>
        <begin position="56"/>
        <end position="78"/>
    </location>
</feature>
<feature type="domain" description="Phosphatidylglycerol lysyltransferase C-terminal" evidence="7">
    <location>
        <begin position="244"/>
        <end position="318"/>
    </location>
</feature>
<comment type="caution">
    <text evidence="9">The sequence shown here is derived from an EMBL/GenBank/DDBJ whole genome shotgun (WGS) entry which is preliminary data.</text>
</comment>
<evidence type="ECO:0000256" key="3">
    <source>
        <dbReference type="ARBA" id="ARBA00022692"/>
    </source>
</evidence>
<dbReference type="InterPro" id="IPR024320">
    <property type="entry name" value="LPG_synthase_C"/>
</dbReference>
<dbReference type="RefSeq" id="WP_118767455.1">
    <property type="nucleotide sequence ID" value="NZ_QWKP01000199.1"/>
</dbReference>
<name>A0A413RKT5_9CELL</name>
<comment type="subcellular location">
    <subcellularLocation>
        <location evidence="1">Cell membrane</location>
        <topology evidence="1">Multi-pass membrane protein</topology>
    </subcellularLocation>
</comment>
<keyword evidence="4 6" id="KW-1133">Transmembrane helix</keyword>
<feature type="non-terminal residue" evidence="9">
    <location>
        <position position="319"/>
    </location>
</feature>
<evidence type="ECO:0000256" key="5">
    <source>
        <dbReference type="ARBA" id="ARBA00023136"/>
    </source>
</evidence>
<dbReference type="PANTHER" id="PTHR34697:SF2">
    <property type="entry name" value="PHOSPHATIDYLGLYCEROL LYSYLTRANSFERASE"/>
    <property type="match status" value="1"/>
</dbReference>
<gene>
    <name evidence="9" type="ORF">D1825_10935</name>
</gene>
<feature type="domain" description="Lysyl-tRNA synthetase N-terminal transmembrane region" evidence="8">
    <location>
        <begin position="20"/>
        <end position="226"/>
    </location>
</feature>
<dbReference type="Proteomes" id="UP000283374">
    <property type="component" value="Unassembled WGS sequence"/>
</dbReference>
<dbReference type="Pfam" id="PF16995">
    <property type="entry name" value="tRNA-synt_2_TM"/>
    <property type="match status" value="1"/>
</dbReference>
<evidence type="ECO:0000256" key="4">
    <source>
        <dbReference type="ARBA" id="ARBA00022989"/>
    </source>
</evidence>
<feature type="transmembrane region" description="Helical" evidence="6">
    <location>
        <begin position="113"/>
        <end position="132"/>
    </location>
</feature>
<dbReference type="InterPro" id="IPR031553">
    <property type="entry name" value="tRNA-synt_2_TM"/>
</dbReference>
<keyword evidence="2" id="KW-1003">Cell membrane</keyword>
<dbReference type="GO" id="GO:0016755">
    <property type="term" value="F:aminoacyltransferase activity"/>
    <property type="evidence" value="ECO:0007669"/>
    <property type="project" value="TreeGrafter"/>
</dbReference>
<feature type="transmembrane region" description="Helical" evidence="6">
    <location>
        <begin position="204"/>
        <end position="226"/>
    </location>
</feature>
<feature type="transmembrane region" description="Helical" evidence="6">
    <location>
        <begin position="144"/>
        <end position="170"/>
    </location>
</feature>
<dbReference type="PANTHER" id="PTHR34697">
    <property type="entry name" value="PHOSPHATIDYLGLYCEROL LYSYLTRANSFERASE"/>
    <property type="match status" value="1"/>
</dbReference>
<evidence type="ECO:0000256" key="6">
    <source>
        <dbReference type="SAM" id="Phobius"/>
    </source>
</evidence>
<organism evidence="9 10">
    <name type="scientific">Cellulomonas rhizosphaerae</name>
    <dbReference type="NCBI Taxonomy" id="2293719"/>
    <lineage>
        <taxon>Bacteria</taxon>
        <taxon>Bacillati</taxon>
        <taxon>Actinomycetota</taxon>
        <taxon>Actinomycetes</taxon>
        <taxon>Micrococcales</taxon>
        <taxon>Cellulomonadaceae</taxon>
        <taxon>Cellulomonas</taxon>
    </lineage>
</organism>
<keyword evidence="5 6" id="KW-0472">Membrane</keyword>
<evidence type="ECO:0000259" key="7">
    <source>
        <dbReference type="Pfam" id="PF09924"/>
    </source>
</evidence>
<feature type="transmembrane region" description="Helical" evidence="6">
    <location>
        <begin position="85"/>
        <end position="101"/>
    </location>
</feature>
<sequence>MTETQPERRLELHHGSDDRWPDRFAAVMFAFAIFAAVVAVVPPWRSYFDKADDAVSMLSIPMVPSFVYVTLLFVIAVALRRRLRAAWWVLVVWWLILPALGRLDTIAAGEHLILASIGLVVLVAALVLAVRVRHQFVARRVPGSFWTALAVFLGGGAVILFGGAALVVGFGDADDYGQALRYVFGDMLTDLGRVGLHGDASAPWWVAVIVGVLGTVVIVVAATILFRPPQGSRTLAVSDEARVRAMLRDHGEHDSLGYFATRRDKSVVWDTGEAATARAGVSYRVIGSVSLASGNPIGDPLHWPVAIQEWRRLARDSGL</sequence>
<dbReference type="EMBL" id="QWKP01000199">
    <property type="protein sequence ID" value="RHA40094.1"/>
    <property type="molecule type" value="Genomic_DNA"/>
</dbReference>
<evidence type="ECO:0000259" key="8">
    <source>
        <dbReference type="Pfam" id="PF16995"/>
    </source>
</evidence>
<dbReference type="AlphaFoldDB" id="A0A413RKT5"/>
<dbReference type="InterPro" id="IPR051211">
    <property type="entry name" value="PG_lysyltransferase"/>
</dbReference>
<dbReference type="GO" id="GO:0055091">
    <property type="term" value="P:phospholipid homeostasis"/>
    <property type="evidence" value="ECO:0007669"/>
    <property type="project" value="TreeGrafter"/>
</dbReference>
<reference evidence="9 10" key="1">
    <citation type="submission" date="2018-08" db="EMBL/GenBank/DDBJ databases">
        <title>Cellulomonas rhizosphaerae sp. nov., a novel actinomycete isolated from soil.</title>
        <authorList>
            <person name="Tian Y."/>
        </authorList>
    </citation>
    <scope>NUCLEOTIDE SEQUENCE [LARGE SCALE GENOMIC DNA]</scope>
    <source>
        <strain evidence="9 10">NEAU-TCZ24</strain>
    </source>
</reference>
<evidence type="ECO:0000313" key="10">
    <source>
        <dbReference type="Proteomes" id="UP000283374"/>
    </source>
</evidence>
<dbReference type="Pfam" id="PF09924">
    <property type="entry name" value="LPG_synthase_C"/>
    <property type="match status" value="1"/>
</dbReference>
<protein>
    <submittedName>
        <fullName evidence="9">DUF2156 domain-containing protein</fullName>
    </submittedName>
</protein>
<dbReference type="GO" id="GO:0005886">
    <property type="term" value="C:plasma membrane"/>
    <property type="evidence" value="ECO:0007669"/>
    <property type="project" value="UniProtKB-SubCell"/>
</dbReference>
<evidence type="ECO:0000256" key="1">
    <source>
        <dbReference type="ARBA" id="ARBA00004651"/>
    </source>
</evidence>
<evidence type="ECO:0000256" key="2">
    <source>
        <dbReference type="ARBA" id="ARBA00022475"/>
    </source>
</evidence>
<keyword evidence="10" id="KW-1185">Reference proteome</keyword>
<evidence type="ECO:0000313" key="9">
    <source>
        <dbReference type="EMBL" id="RHA40094.1"/>
    </source>
</evidence>
<proteinExistence type="predicted"/>